<keyword evidence="5" id="KW-0804">Transcription</keyword>
<evidence type="ECO:0000256" key="1">
    <source>
        <dbReference type="ARBA" id="ARBA00022723"/>
    </source>
</evidence>
<dbReference type="OrthoDB" id="3598904at2759"/>
<keyword evidence="6" id="KW-0539">Nucleus</keyword>
<evidence type="ECO:0000256" key="7">
    <source>
        <dbReference type="SAM" id="MobiDB-lite"/>
    </source>
</evidence>
<evidence type="ECO:0000256" key="5">
    <source>
        <dbReference type="ARBA" id="ARBA00023163"/>
    </source>
</evidence>
<feature type="region of interest" description="Disordered" evidence="7">
    <location>
        <begin position="562"/>
        <end position="582"/>
    </location>
</feature>
<evidence type="ECO:0000256" key="3">
    <source>
        <dbReference type="ARBA" id="ARBA00023015"/>
    </source>
</evidence>
<dbReference type="InterPro" id="IPR052360">
    <property type="entry name" value="Transcr_Regulatory_Proteins"/>
</dbReference>
<keyword evidence="9" id="KW-1185">Reference proteome</keyword>
<reference evidence="8" key="1">
    <citation type="journal article" date="2021" name="Nat. Commun.">
        <title>Genetic determinants of endophytism in the Arabidopsis root mycobiome.</title>
        <authorList>
            <person name="Mesny F."/>
            <person name="Miyauchi S."/>
            <person name="Thiergart T."/>
            <person name="Pickel B."/>
            <person name="Atanasova L."/>
            <person name="Karlsson M."/>
            <person name="Huettel B."/>
            <person name="Barry K.W."/>
            <person name="Haridas S."/>
            <person name="Chen C."/>
            <person name="Bauer D."/>
            <person name="Andreopoulos W."/>
            <person name="Pangilinan J."/>
            <person name="LaButti K."/>
            <person name="Riley R."/>
            <person name="Lipzen A."/>
            <person name="Clum A."/>
            <person name="Drula E."/>
            <person name="Henrissat B."/>
            <person name="Kohler A."/>
            <person name="Grigoriev I.V."/>
            <person name="Martin F.M."/>
            <person name="Hacquard S."/>
        </authorList>
    </citation>
    <scope>NUCLEOTIDE SEQUENCE</scope>
    <source>
        <strain evidence="8">MPI-SDFR-AT-0073</strain>
    </source>
</reference>
<keyword evidence="2" id="KW-0862">Zinc</keyword>
<keyword evidence="3" id="KW-0805">Transcription regulation</keyword>
<dbReference type="GeneID" id="70130841"/>
<organism evidence="8 9">
    <name type="scientific">Truncatella angustata</name>
    <dbReference type="NCBI Taxonomy" id="152316"/>
    <lineage>
        <taxon>Eukaryota</taxon>
        <taxon>Fungi</taxon>
        <taxon>Dikarya</taxon>
        <taxon>Ascomycota</taxon>
        <taxon>Pezizomycotina</taxon>
        <taxon>Sordariomycetes</taxon>
        <taxon>Xylariomycetidae</taxon>
        <taxon>Amphisphaeriales</taxon>
        <taxon>Sporocadaceae</taxon>
        <taxon>Truncatella</taxon>
    </lineage>
</organism>
<dbReference type="Pfam" id="PF11951">
    <property type="entry name" value="Fungal_trans_2"/>
    <property type="match status" value="1"/>
</dbReference>
<dbReference type="InterPro" id="IPR021858">
    <property type="entry name" value="Fun_TF"/>
</dbReference>
<dbReference type="PANTHER" id="PTHR36206">
    <property type="entry name" value="ASPERCRYPTIN BIOSYNTHESIS CLUSTER-SPECIFIC TRANSCRIPTION REGULATOR ATNN-RELATED"/>
    <property type="match status" value="1"/>
</dbReference>
<evidence type="ECO:0000256" key="4">
    <source>
        <dbReference type="ARBA" id="ARBA00023125"/>
    </source>
</evidence>
<evidence type="ECO:0008006" key="10">
    <source>
        <dbReference type="Google" id="ProtNLM"/>
    </source>
</evidence>
<comment type="caution">
    <text evidence="8">The sequence shown here is derived from an EMBL/GenBank/DDBJ whole genome shotgun (WGS) entry which is preliminary data.</text>
</comment>
<gene>
    <name evidence="8" type="ORF">BKA67DRAFT_553949</name>
</gene>
<keyword evidence="1" id="KW-0479">Metal-binding</keyword>
<dbReference type="Proteomes" id="UP000758603">
    <property type="component" value="Unassembled WGS sequence"/>
</dbReference>
<name>A0A9P9A084_9PEZI</name>
<dbReference type="PANTHER" id="PTHR36206:SF12">
    <property type="entry name" value="ASPERCRYPTIN BIOSYNTHESIS CLUSTER-SPECIFIC TRANSCRIPTION REGULATOR ATNN-RELATED"/>
    <property type="match status" value="1"/>
</dbReference>
<accession>A0A9P9A084</accession>
<dbReference type="AlphaFoldDB" id="A0A9P9A084"/>
<proteinExistence type="predicted"/>
<keyword evidence="4" id="KW-0238">DNA-binding</keyword>
<evidence type="ECO:0000256" key="2">
    <source>
        <dbReference type="ARBA" id="ARBA00022833"/>
    </source>
</evidence>
<dbReference type="GO" id="GO:0046872">
    <property type="term" value="F:metal ion binding"/>
    <property type="evidence" value="ECO:0007669"/>
    <property type="project" value="UniProtKB-KW"/>
</dbReference>
<evidence type="ECO:0000256" key="6">
    <source>
        <dbReference type="ARBA" id="ARBA00023242"/>
    </source>
</evidence>
<evidence type="ECO:0000313" key="8">
    <source>
        <dbReference type="EMBL" id="KAH6657003.1"/>
    </source>
</evidence>
<evidence type="ECO:0000313" key="9">
    <source>
        <dbReference type="Proteomes" id="UP000758603"/>
    </source>
</evidence>
<feature type="compositionally biased region" description="Basic and acidic residues" evidence="7">
    <location>
        <begin position="563"/>
        <end position="575"/>
    </location>
</feature>
<sequence>MYSTTATNLVGISTNVNSQRIRAKKPKVRTGCITDTPACTRCTSTGRTCEGYHIPQRKKHVFTKKSRKELISTYANLCQRLKPLRPVRASITGTGEERMFFHHFEISLLAGDRPFFRKGDWSTNFWSSLLPQIAHSNNAVKHGLIAWMASYRSMKLQNESSPDASANQYPENFSINQYNKSIHYLKQYTTDLTFENIETTLICCLIFICLETIRGNVKATRVHLTRGFEIIDKLVSNSFFLFCSVPEDDQRVQDLQNNACRQGFNPSRLSKIEWYSILRFFIELELGATLYDSTTVPSMSLRLLSLGEFFVEEVPRFQVTVDATSACSHWYYHVFAYLYKTAPYKGDTDWWMQPEQQRLHTRLLSWGRNLLRRIDEFTYQPFAPGPERNVEFCSLLMNRAQVRGLMPLVEWMPHRYTREQIFDSYEAMQRRNVEDWEDIIQHLGSPDNVPDLSIDFNGFLVMVYGAMFQAYDPETRRRAREIVGFFKGKHAQLFHATTMLQIFDENDIGNHDWLLPVLDVYLQEPVGPSINDNNSGNEVDLSGFICSKSNSLLISSQLGTPREISRRGHPRERTTNLELSNG</sequence>
<dbReference type="EMBL" id="JAGPXC010000002">
    <property type="protein sequence ID" value="KAH6657003.1"/>
    <property type="molecule type" value="Genomic_DNA"/>
</dbReference>
<protein>
    <recommendedName>
        <fullName evidence="10">Zn(2)-C6 fungal-type domain-containing protein</fullName>
    </recommendedName>
</protein>
<dbReference type="RefSeq" id="XP_045961237.1">
    <property type="nucleotide sequence ID" value="XM_046101949.1"/>
</dbReference>
<dbReference type="GO" id="GO:0003677">
    <property type="term" value="F:DNA binding"/>
    <property type="evidence" value="ECO:0007669"/>
    <property type="project" value="UniProtKB-KW"/>
</dbReference>